<dbReference type="EMBL" id="FOUU01000001">
    <property type="protein sequence ID" value="SFM51692.1"/>
    <property type="molecule type" value="Genomic_DNA"/>
</dbReference>
<evidence type="ECO:0000313" key="2">
    <source>
        <dbReference type="Proteomes" id="UP000199611"/>
    </source>
</evidence>
<accession>A0A1I4RHD6</accession>
<organism evidence="1 2">
    <name type="scientific">Thermodesulforhabdus norvegica</name>
    <dbReference type="NCBI Taxonomy" id="39841"/>
    <lineage>
        <taxon>Bacteria</taxon>
        <taxon>Pseudomonadati</taxon>
        <taxon>Thermodesulfobacteriota</taxon>
        <taxon>Syntrophobacteria</taxon>
        <taxon>Syntrophobacterales</taxon>
        <taxon>Thermodesulforhabdaceae</taxon>
        <taxon>Thermodesulforhabdus</taxon>
    </lineage>
</organism>
<sequence length="57" mass="6779">MEEKIKIIEAIEQKGLDIKEIAEKIEFDPILLKLYLNRDDYPVPKRILKKVEEIVLN</sequence>
<gene>
    <name evidence="1" type="ORF">SAMN05660836_00623</name>
</gene>
<dbReference type="RefSeq" id="WP_177193502.1">
    <property type="nucleotide sequence ID" value="NZ_FOUU01000001.1"/>
</dbReference>
<evidence type="ECO:0000313" key="1">
    <source>
        <dbReference type="EMBL" id="SFM51692.1"/>
    </source>
</evidence>
<reference evidence="1 2" key="1">
    <citation type="submission" date="2016-10" db="EMBL/GenBank/DDBJ databases">
        <authorList>
            <person name="de Groot N.N."/>
        </authorList>
    </citation>
    <scope>NUCLEOTIDE SEQUENCE [LARGE SCALE GENOMIC DNA]</scope>
    <source>
        <strain evidence="1 2">DSM 9990</strain>
    </source>
</reference>
<keyword evidence="2" id="KW-1185">Reference proteome</keyword>
<protein>
    <submittedName>
        <fullName evidence="1">Uncharacterized protein</fullName>
    </submittedName>
</protein>
<dbReference type="AlphaFoldDB" id="A0A1I4RHD6"/>
<dbReference type="Proteomes" id="UP000199611">
    <property type="component" value="Unassembled WGS sequence"/>
</dbReference>
<proteinExistence type="predicted"/>
<name>A0A1I4RHD6_9BACT</name>